<dbReference type="EnsemblMetazoa" id="SMAR007280-RA">
    <property type="protein sequence ID" value="SMAR007280-PA"/>
    <property type="gene ID" value="SMAR007280"/>
</dbReference>
<evidence type="ECO:0000313" key="5">
    <source>
        <dbReference type="Proteomes" id="UP000014500"/>
    </source>
</evidence>
<dbReference type="InterPro" id="IPR032675">
    <property type="entry name" value="LRR_dom_sf"/>
</dbReference>
<dbReference type="InterPro" id="IPR050333">
    <property type="entry name" value="SLRP"/>
</dbReference>
<dbReference type="HOGENOM" id="CLU_006000_2_1_1"/>
<evidence type="ECO:0000313" key="4">
    <source>
        <dbReference type="EnsemblMetazoa" id="SMAR007280-PA"/>
    </source>
</evidence>
<evidence type="ECO:0008006" key="6">
    <source>
        <dbReference type="Google" id="ProtNLM"/>
    </source>
</evidence>
<keyword evidence="3" id="KW-1133">Transmembrane helix</keyword>
<proteinExistence type="predicted"/>
<dbReference type="InterPro" id="IPR001611">
    <property type="entry name" value="Leu-rich_rpt"/>
</dbReference>
<dbReference type="SUPFAM" id="SSF52058">
    <property type="entry name" value="L domain-like"/>
    <property type="match status" value="3"/>
</dbReference>
<dbReference type="Gene3D" id="3.80.10.10">
    <property type="entry name" value="Ribonuclease Inhibitor"/>
    <property type="match status" value="5"/>
</dbReference>
<keyword evidence="3" id="KW-0472">Membrane</keyword>
<dbReference type="PROSITE" id="PS51450">
    <property type="entry name" value="LRR"/>
    <property type="match status" value="2"/>
</dbReference>
<evidence type="ECO:0000256" key="2">
    <source>
        <dbReference type="ARBA" id="ARBA00022737"/>
    </source>
</evidence>
<dbReference type="Proteomes" id="UP000014500">
    <property type="component" value="Unassembled WGS sequence"/>
</dbReference>
<evidence type="ECO:0000256" key="3">
    <source>
        <dbReference type="SAM" id="Phobius"/>
    </source>
</evidence>
<dbReference type="PhylomeDB" id="T1J163"/>
<reference evidence="5" key="1">
    <citation type="submission" date="2011-05" db="EMBL/GenBank/DDBJ databases">
        <authorList>
            <person name="Richards S.R."/>
            <person name="Qu J."/>
            <person name="Jiang H."/>
            <person name="Jhangiani S.N."/>
            <person name="Agravi P."/>
            <person name="Goodspeed R."/>
            <person name="Gross S."/>
            <person name="Mandapat C."/>
            <person name="Jackson L."/>
            <person name="Mathew T."/>
            <person name="Pu L."/>
            <person name="Thornton R."/>
            <person name="Saada N."/>
            <person name="Wilczek-Boney K.B."/>
            <person name="Lee S."/>
            <person name="Kovar C."/>
            <person name="Wu Y."/>
            <person name="Scherer S.E."/>
            <person name="Worley K.C."/>
            <person name="Muzny D.M."/>
            <person name="Gibbs R."/>
        </authorList>
    </citation>
    <scope>NUCLEOTIDE SEQUENCE</scope>
    <source>
        <strain evidence="5">Brora</strain>
    </source>
</reference>
<reference evidence="4" key="2">
    <citation type="submission" date="2015-02" db="UniProtKB">
        <authorList>
            <consortium name="EnsemblMetazoa"/>
        </authorList>
    </citation>
    <scope>IDENTIFICATION</scope>
</reference>
<dbReference type="EMBL" id="AFFK01020780">
    <property type="status" value="NOT_ANNOTATED_CDS"/>
    <property type="molecule type" value="Genomic_DNA"/>
</dbReference>
<dbReference type="SMART" id="SM00369">
    <property type="entry name" value="LRR_TYP"/>
    <property type="match status" value="16"/>
</dbReference>
<organism evidence="4 5">
    <name type="scientific">Strigamia maritima</name>
    <name type="common">European centipede</name>
    <name type="synonym">Geophilus maritimus</name>
    <dbReference type="NCBI Taxonomy" id="126957"/>
    <lineage>
        <taxon>Eukaryota</taxon>
        <taxon>Metazoa</taxon>
        <taxon>Ecdysozoa</taxon>
        <taxon>Arthropoda</taxon>
        <taxon>Myriapoda</taxon>
        <taxon>Chilopoda</taxon>
        <taxon>Pleurostigmophora</taxon>
        <taxon>Geophilomorpha</taxon>
        <taxon>Linotaeniidae</taxon>
        <taxon>Strigamia</taxon>
    </lineage>
</organism>
<dbReference type="PROSITE" id="PS51257">
    <property type="entry name" value="PROKAR_LIPOPROTEIN"/>
    <property type="match status" value="1"/>
</dbReference>
<dbReference type="PANTHER" id="PTHR45712:SF1">
    <property type="entry name" value="NEPHROCAN"/>
    <property type="match status" value="1"/>
</dbReference>
<dbReference type="InterPro" id="IPR003591">
    <property type="entry name" value="Leu-rich_rpt_typical-subtyp"/>
</dbReference>
<accession>T1J163</accession>
<dbReference type="OMA" id="HESAFTN"/>
<dbReference type="STRING" id="126957.T1J163"/>
<dbReference type="eggNOG" id="KOG4641">
    <property type="taxonomic scope" value="Eukaryota"/>
</dbReference>
<protein>
    <recommendedName>
        <fullName evidence="6">LRRCT domain-containing protein</fullName>
    </recommendedName>
</protein>
<evidence type="ECO:0000256" key="1">
    <source>
        <dbReference type="ARBA" id="ARBA00022614"/>
    </source>
</evidence>
<sequence length="727" mass="82880">MVLNKELSHAENYYQGLFFIFITFFFLISCIKLKLTKVENEANCLFYASLDLSYSPESLGSSIAYTATTECEVHYQSISLTLCDISTLPSSNFTFLDAKTTFSLLVICKTQQTTNFQNAKFKHLEQLESLEIVNCRFSQMGPHSFQGLNNMQSLLISGNQENENELHLNEKLFDSTPQLTNVNFTMIGIHQIPSKLFCGLHYLTSLDLTMNNLLHLNEIGCGENNSCCSQLQYLNLDGNQVTKIGKRDLPFSHLVELILENNGIDEIQHGALDNLRNLEMLILSDNKLSEIDEKLFQNNPHLIILDLSFNQLRYLPATIFHSLKSIEEIHLNNNHLTFNQLSNVIFQDLGFLLQLDLSFNQIQYLPFGIFNHLTSLQLLWFNNNLLQQISDVDFSSATFLKLLDLHSNNLTVISHDAFTNLTHLELLCLANNQLEEIPNLQTLSKLLNLTLNFNRISNIAADTFSGLTELECLNLKGNQIKKLRKSIFKDVGKLGCLFLDSNEISFIKDGTFNSLKNLQELELNGNKIREMKLLFVEVKSRLFLSENQIQVFHFSSINSGLLVINLDYNQLHTIAIPNIPLTNYKLKYFSAIGNHLHTFSALHFLPKILLIDLENNNISVITDEDVKYAEPGLRIQHNGLVPSVLLSVNILDCFNVTWRHPLPVLQENYTKIFFDGNTNFESVASTLLMNLPSLHTLYLNNSNLMSIPKDMFRGVPNLKELHLEEIT</sequence>
<keyword evidence="5" id="KW-1185">Reference proteome</keyword>
<dbReference type="AlphaFoldDB" id="T1J163"/>
<feature type="transmembrane region" description="Helical" evidence="3">
    <location>
        <begin position="12"/>
        <end position="31"/>
    </location>
</feature>
<keyword evidence="2" id="KW-0677">Repeat</keyword>
<dbReference type="PANTHER" id="PTHR45712">
    <property type="entry name" value="AGAP008170-PA"/>
    <property type="match status" value="1"/>
</dbReference>
<dbReference type="Pfam" id="PF13855">
    <property type="entry name" value="LRR_8"/>
    <property type="match status" value="4"/>
</dbReference>
<name>T1J163_STRMM</name>
<keyword evidence="1" id="KW-0433">Leucine-rich repeat</keyword>
<dbReference type="SMART" id="SM00365">
    <property type="entry name" value="LRR_SD22"/>
    <property type="match status" value="6"/>
</dbReference>
<keyword evidence="3" id="KW-0812">Transmembrane</keyword>